<dbReference type="EMBL" id="ML976183">
    <property type="protein sequence ID" value="KAF1936527.1"/>
    <property type="molecule type" value="Genomic_DNA"/>
</dbReference>
<keyword evidence="3" id="KW-1185">Reference proteome</keyword>
<evidence type="ECO:0000256" key="1">
    <source>
        <dbReference type="SAM" id="MobiDB-lite"/>
    </source>
</evidence>
<organism evidence="2 3">
    <name type="scientific">Clathrospora elynae</name>
    <dbReference type="NCBI Taxonomy" id="706981"/>
    <lineage>
        <taxon>Eukaryota</taxon>
        <taxon>Fungi</taxon>
        <taxon>Dikarya</taxon>
        <taxon>Ascomycota</taxon>
        <taxon>Pezizomycotina</taxon>
        <taxon>Dothideomycetes</taxon>
        <taxon>Pleosporomycetidae</taxon>
        <taxon>Pleosporales</taxon>
        <taxon>Diademaceae</taxon>
        <taxon>Clathrospora</taxon>
    </lineage>
</organism>
<dbReference type="Pfam" id="PF26163">
    <property type="entry name" value="mS26"/>
    <property type="match status" value="1"/>
</dbReference>
<dbReference type="InterPro" id="IPR058940">
    <property type="entry name" value="mS26_fungi"/>
</dbReference>
<dbReference type="AlphaFoldDB" id="A0A6A5SGK2"/>
<evidence type="ECO:0000313" key="3">
    <source>
        <dbReference type="Proteomes" id="UP000800038"/>
    </source>
</evidence>
<dbReference type="OrthoDB" id="5223508at2759"/>
<name>A0A6A5SGK2_9PLEO</name>
<dbReference type="Proteomes" id="UP000800038">
    <property type="component" value="Unassembled WGS sequence"/>
</dbReference>
<dbReference type="CDD" id="cd23703">
    <property type="entry name" value="mS26_PET12"/>
    <property type="match status" value="1"/>
</dbReference>
<reference evidence="2" key="1">
    <citation type="journal article" date="2020" name="Stud. Mycol.">
        <title>101 Dothideomycetes genomes: a test case for predicting lifestyles and emergence of pathogens.</title>
        <authorList>
            <person name="Haridas S."/>
            <person name="Albert R."/>
            <person name="Binder M."/>
            <person name="Bloem J."/>
            <person name="Labutti K."/>
            <person name="Salamov A."/>
            <person name="Andreopoulos B."/>
            <person name="Baker S."/>
            <person name="Barry K."/>
            <person name="Bills G."/>
            <person name="Bluhm B."/>
            <person name="Cannon C."/>
            <person name="Castanera R."/>
            <person name="Culley D."/>
            <person name="Daum C."/>
            <person name="Ezra D."/>
            <person name="Gonzalez J."/>
            <person name="Henrissat B."/>
            <person name="Kuo A."/>
            <person name="Liang C."/>
            <person name="Lipzen A."/>
            <person name="Lutzoni F."/>
            <person name="Magnuson J."/>
            <person name="Mondo S."/>
            <person name="Nolan M."/>
            <person name="Ohm R."/>
            <person name="Pangilinan J."/>
            <person name="Park H.-J."/>
            <person name="Ramirez L."/>
            <person name="Alfaro M."/>
            <person name="Sun H."/>
            <person name="Tritt A."/>
            <person name="Yoshinaga Y."/>
            <person name="Zwiers L.-H."/>
            <person name="Turgeon B."/>
            <person name="Goodwin S."/>
            <person name="Spatafora J."/>
            <person name="Crous P."/>
            <person name="Grigoriev I."/>
        </authorList>
    </citation>
    <scope>NUCLEOTIDE SEQUENCE</scope>
    <source>
        <strain evidence="2">CBS 161.51</strain>
    </source>
</reference>
<feature type="region of interest" description="Disordered" evidence="1">
    <location>
        <begin position="1"/>
        <end position="51"/>
    </location>
</feature>
<proteinExistence type="predicted"/>
<gene>
    <name evidence="2" type="ORF">EJ02DRAFT_82549</name>
</gene>
<protein>
    <submittedName>
        <fullName evidence="2">Uncharacterized protein</fullName>
    </submittedName>
</protein>
<evidence type="ECO:0000313" key="2">
    <source>
        <dbReference type="EMBL" id="KAF1936527.1"/>
    </source>
</evidence>
<accession>A0A6A5SGK2</accession>
<feature type="compositionally biased region" description="Polar residues" evidence="1">
    <location>
        <begin position="19"/>
        <end position="31"/>
    </location>
</feature>
<sequence length="303" mass="33774">MPPRIPVRAPWTSPYARPGSTSARTFSSTPPSRALGPQSPNYIDVPQPLQPSFPARAEVKGHLPVPRDVFKTRSPHPKESDVFLARSTRAPKAVKVPGPYSRDADYRLYKQRLADRRREALNEGVKQLHTRKVTSEANYLARIQAIGAHRREVAMAPRREVDVLTETSVAKGIRDFLADGLLPRADITTPRRTAYQRRVARVQQVRASRLHDLYTNARHFIVDEQQLDEAIEKAFGTEISPMGWDVKGNMGPRSEGKEGLSPWHGPMPEGVGDMLQKLKGGEGVGLAKERVRKVAEELTGGKM</sequence>